<feature type="domain" description="PA" evidence="8">
    <location>
        <begin position="258"/>
        <end position="333"/>
    </location>
</feature>
<dbReference type="InterPro" id="IPR041469">
    <property type="entry name" value="Subtilisin-like_FN3"/>
</dbReference>
<dbReference type="InterPro" id="IPR003137">
    <property type="entry name" value="PA_domain"/>
</dbReference>
<evidence type="ECO:0000256" key="3">
    <source>
        <dbReference type="ARBA" id="ARBA00022729"/>
    </source>
</evidence>
<dbReference type="InterPro" id="IPR015500">
    <property type="entry name" value="Peptidase_S8_subtilisin-rel"/>
</dbReference>
<name>A0A830DAL1_9LAMI</name>
<dbReference type="InterPro" id="IPR010259">
    <property type="entry name" value="S8pro/Inhibitor_I9"/>
</dbReference>
<comment type="similarity">
    <text evidence="1 6">Belongs to the peptidase S8 family.</text>
</comment>
<evidence type="ECO:0000256" key="4">
    <source>
        <dbReference type="ARBA" id="ARBA00022801"/>
    </source>
</evidence>
<dbReference type="GO" id="GO:0004252">
    <property type="term" value="F:serine-type endopeptidase activity"/>
    <property type="evidence" value="ECO:0007669"/>
    <property type="project" value="InterPro"/>
</dbReference>
<keyword evidence="5" id="KW-0720">Serine protease</keyword>
<dbReference type="OrthoDB" id="10256524at2759"/>
<dbReference type="GO" id="GO:0006508">
    <property type="term" value="P:proteolysis"/>
    <property type="evidence" value="ECO:0007669"/>
    <property type="project" value="UniProtKB-KW"/>
</dbReference>
<sequence>MGGLSGAGRNVHAQLQRELMKRKKHPILHTYNKSFMGFAARLSDKEAESIAQRPGVVSVFPDRVSQLHTTRSKVIGARYYNDPDEPGFITTASDFEGHGTHVASIAAGRHVWGGASYNGLAQGTPRGGSPGSRIAVYCVCTADGCVDSGILKAFDDAIADGVDVLSVSLGPLAGKTDFATDAVSIGAFHAAEKGVIVVCSAGNEGPSPGTLINVAPWILTVAATTIDRDFEADIVLHGGNKKKGGGINFSGLNKSPVYPLVDGRSAGSNQADVTDARVSNCISGSLNDRKVKGKIVLCEDKDGDYGAGNKFKALKKQGAIGLIIIDNHESDTSVGIPGKEPPIFNILSGSSQACPHVSGLAAFVKSWHPTWSPSAIKSALMTTAIQRNNLHAPITTETGSRATPYDIGAGEINLFGPLCPGLIYETETMDYTHFLCNLGYNTSVVKTIASTLPNNFYCPSNSSPDLISNMNYPSILVSGLRANESKTVKRTVTNVGEDRSTYTASVEAPAGMHVQVVPNKLHFTKNVKKLSFQVTFIRTATSEGHLFGSLTWSNWKHKVRSPLVLSNE</sequence>
<dbReference type="PRINTS" id="PR00723">
    <property type="entry name" value="SUBTILISIN"/>
</dbReference>
<keyword evidence="12" id="KW-1185">Reference proteome</keyword>
<dbReference type="Pfam" id="PF05922">
    <property type="entry name" value="Inhibitor_I9"/>
    <property type="match status" value="1"/>
</dbReference>
<dbReference type="Pfam" id="PF17766">
    <property type="entry name" value="fn3_6"/>
    <property type="match status" value="1"/>
</dbReference>
<dbReference type="InterPro" id="IPR000209">
    <property type="entry name" value="Peptidase_S8/S53_dom"/>
</dbReference>
<evidence type="ECO:0000259" key="10">
    <source>
        <dbReference type="Pfam" id="PF17766"/>
    </source>
</evidence>
<dbReference type="PROSITE" id="PS00137">
    <property type="entry name" value="SUBTILASE_HIS"/>
    <property type="match status" value="1"/>
</dbReference>
<dbReference type="InterPro" id="IPR045051">
    <property type="entry name" value="SBT"/>
</dbReference>
<evidence type="ECO:0000259" key="7">
    <source>
        <dbReference type="Pfam" id="PF00082"/>
    </source>
</evidence>
<accession>A0A830DAL1</accession>
<dbReference type="PROSITE" id="PS51892">
    <property type="entry name" value="SUBTILASE"/>
    <property type="match status" value="1"/>
</dbReference>
<keyword evidence="4" id="KW-0378">Hydrolase</keyword>
<evidence type="ECO:0000256" key="5">
    <source>
        <dbReference type="ARBA" id="ARBA00022825"/>
    </source>
</evidence>
<dbReference type="SUPFAM" id="SSF52743">
    <property type="entry name" value="Subtilisin-like"/>
    <property type="match status" value="1"/>
</dbReference>
<keyword evidence="3" id="KW-0732">Signal</keyword>
<dbReference type="AlphaFoldDB" id="A0A830DAL1"/>
<evidence type="ECO:0000259" key="9">
    <source>
        <dbReference type="Pfam" id="PF05922"/>
    </source>
</evidence>
<evidence type="ECO:0000256" key="1">
    <source>
        <dbReference type="ARBA" id="ARBA00011073"/>
    </source>
</evidence>
<dbReference type="Gene3D" id="3.40.50.200">
    <property type="entry name" value="Peptidase S8/S53 domain"/>
    <property type="match status" value="1"/>
</dbReference>
<proteinExistence type="inferred from homology"/>
<feature type="domain" description="Inhibitor I9" evidence="9">
    <location>
        <begin position="11"/>
        <end position="68"/>
    </location>
</feature>
<dbReference type="InterPro" id="IPR022398">
    <property type="entry name" value="Peptidase_S8_His-AS"/>
</dbReference>
<evidence type="ECO:0000256" key="6">
    <source>
        <dbReference type="PROSITE-ProRule" id="PRU01240"/>
    </source>
</evidence>
<evidence type="ECO:0000259" key="8">
    <source>
        <dbReference type="Pfam" id="PF02225"/>
    </source>
</evidence>
<protein>
    <submittedName>
        <fullName evidence="11">Co(2)-response secreted protease</fullName>
    </submittedName>
</protein>
<evidence type="ECO:0000313" key="11">
    <source>
        <dbReference type="EMBL" id="GFQ07773.1"/>
    </source>
</evidence>
<evidence type="ECO:0000313" key="12">
    <source>
        <dbReference type="Proteomes" id="UP000653305"/>
    </source>
</evidence>
<dbReference type="PANTHER" id="PTHR10795">
    <property type="entry name" value="PROPROTEIN CONVERTASE SUBTILISIN/KEXIN"/>
    <property type="match status" value="1"/>
</dbReference>
<dbReference type="Gene3D" id="2.60.40.2310">
    <property type="match status" value="1"/>
</dbReference>
<dbReference type="Pfam" id="PF00082">
    <property type="entry name" value="Peptidase_S8"/>
    <property type="match status" value="1"/>
</dbReference>
<dbReference type="Pfam" id="PF02225">
    <property type="entry name" value="PA"/>
    <property type="match status" value="1"/>
</dbReference>
<dbReference type="Proteomes" id="UP000653305">
    <property type="component" value="Unassembled WGS sequence"/>
</dbReference>
<comment type="caution">
    <text evidence="6">Lacks conserved residue(s) required for the propagation of feature annotation.</text>
</comment>
<reference evidence="11" key="1">
    <citation type="submission" date="2020-07" db="EMBL/GenBank/DDBJ databases">
        <title>Ethylene signaling mediates host invasion by parasitic plants.</title>
        <authorList>
            <person name="Yoshida S."/>
        </authorList>
    </citation>
    <scope>NUCLEOTIDE SEQUENCE</scope>
    <source>
        <strain evidence="11">Okayama</strain>
    </source>
</reference>
<organism evidence="11 12">
    <name type="scientific">Phtheirospermum japonicum</name>
    <dbReference type="NCBI Taxonomy" id="374723"/>
    <lineage>
        <taxon>Eukaryota</taxon>
        <taxon>Viridiplantae</taxon>
        <taxon>Streptophyta</taxon>
        <taxon>Embryophyta</taxon>
        <taxon>Tracheophyta</taxon>
        <taxon>Spermatophyta</taxon>
        <taxon>Magnoliopsida</taxon>
        <taxon>eudicotyledons</taxon>
        <taxon>Gunneridae</taxon>
        <taxon>Pentapetalae</taxon>
        <taxon>asterids</taxon>
        <taxon>lamiids</taxon>
        <taxon>Lamiales</taxon>
        <taxon>Orobanchaceae</taxon>
        <taxon>Orobanchaceae incertae sedis</taxon>
        <taxon>Phtheirospermum</taxon>
    </lineage>
</organism>
<feature type="domain" description="Peptidase S8/S53" evidence="7">
    <location>
        <begin position="80"/>
        <end position="391"/>
    </location>
</feature>
<gene>
    <name evidence="11" type="ORF">PHJA_002921300</name>
</gene>
<dbReference type="InterPro" id="IPR036852">
    <property type="entry name" value="Peptidase_S8/S53_dom_sf"/>
</dbReference>
<feature type="domain" description="Subtilisin-like protease fibronectin type-III" evidence="10">
    <location>
        <begin position="469"/>
        <end position="564"/>
    </location>
</feature>
<keyword evidence="2 11" id="KW-0645">Protease</keyword>
<evidence type="ECO:0000256" key="2">
    <source>
        <dbReference type="ARBA" id="ARBA00022670"/>
    </source>
</evidence>
<comment type="caution">
    <text evidence="11">The sequence shown here is derived from an EMBL/GenBank/DDBJ whole genome shotgun (WGS) entry which is preliminary data.</text>
</comment>
<dbReference type="CDD" id="cd02120">
    <property type="entry name" value="PA_subtilisin_like"/>
    <property type="match status" value="1"/>
</dbReference>
<dbReference type="EMBL" id="BMAC01001780">
    <property type="protein sequence ID" value="GFQ07773.1"/>
    <property type="molecule type" value="Genomic_DNA"/>
</dbReference>